<keyword evidence="3" id="KW-1185">Reference proteome</keyword>
<accession>A0A0B2WK67</accession>
<feature type="region of interest" description="Disordered" evidence="1">
    <location>
        <begin position="99"/>
        <end position="180"/>
    </location>
</feature>
<dbReference type="InterPro" id="IPR053203">
    <property type="entry name" value="Cisplatin_resist-associated"/>
</dbReference>
<dbReference type="HOGENOM" id="CLU_1396642_0_0_1"/>
<name>A0A0B2WK67_METAS</name>
<organism evidence="2 3">
    <name type="scientific">Metarhizium album (strain ARSEF 1941)</name>
    <dbReference type="NCBI Taxonomy" id="1081103"/>
    <lineage>
        <taxon>Eukaryota</taxon>
        <taxon>Fungi</taxon>
        <taxon>Dikarya</taxon>
        <taxon>Ascomycota</taxon>
        <taxon>Pezizomycotina</taxon>
        <taxon>Sordariomycetes</taxon>
        <taxon>Hypocreomycetidae</taxon>
        <taxon>Hypocreales</taxon>
        <taxon>Clavicipitaceae</taxon>
        <taxon>Metarhizium</taxon>
    </lineage>
</organism>
<dbReference type="InterPro" id="IPR022024">
    <property type="entry name" value="DUF3602"/>
</dbReference>
<dbReference type="AlphaFoldDB" id="A0A0B2WK67"/>
<evidence type="ECO:0000256" key="1">
    <source>
        <dbReference type="SAM" id="MobiDB-lite"/>
    </source>
</evidence>
<dbReference type="EMBL" id="AZHE01000049">
    <property type="protein sequence ID" value="KHN93862.1"/>
    <property type="molecule type" value="Genomic_DNA"/>
</dbReference>
<evidence type="ECO:0000313" key="3">
    <source>
        <dbReference type="Proteomes" id="UP000030816"/>
    </source>
</evidence>
<sequence length="195" mass="20287">MGGKQHMCFPPFSDVKVSFSAPRVPAGHFQVRILLQPPASATKKHATTLLSLLFTTYRAPSTNTASMAAEVSHGRGGAGNINTDKTEYVDGEVVRAGVEGSHDDGAYSTGRGGAGNIGDVGSAPGARRDKDVVPESAYRASQDGQDHHTGRGGAGNEHVANGHGKKAAPRTGQSDAAPVSLADRLKQKLFAAMRR</sequence>
<gene>
    <name evidence="2" type="ORF">MAM_08284</name>
</gene>
<proteinExistence type="predicted"/>
<dbReference type="Proteomes" id="UP000030816">
    <property type="component" value="Unassembled WGS sequence"/>
</dbReference>
<comment type="caution">
    <text evidence="2">The sequence shown here is derived from an EMBL/GenBank/DDBJ whole genome shotgun (WGS) entry which is preliminary data.</text>
</comment>
<dbReference type="OrthoDB" id="2537432at2759"/>
<reference evidence="2 3" key="1">
    <citation type="journal article" date="2014" name="Proc. Natl. Acad. Sci. U.S.A.">
        <title>Trajectory and genomic determinants of fungal-pathogen speciation and host adaptation.</title>
        <authorList>
            <person name="Hu X."/>
            <person name="Xiao G."/>
            <person name="Zheng P."/>
            <person name="Shang Y."/>
            <person name="Su Y."/>
            <person name="Zhang X."/>
            <person name="Liu X."/>
            <person name="Zhan S."/>
            <person name="St Leger R.J."/>
            <person name="Wang C."/>
        </authorList>
    </citation>
    <scope>NUCLEOTIDE SEQUENCE [LARGE SCALE GENOMIC DNA]</scope>
    <source>
        <strain evidence="2 3">ARSEF 1941</strain>
    </source>
</reference>
<dbReference type="Pfam" id="PF12223">
    <property type="entry name" value="DUF3602"/>
    <property type="match status" value="1"/>
</dbReference>
<evidence type="ECO:0000313" key="2">
    <source>
        <dbReference type="EMBL" id="KHN93862.1"/>
    </source>
</evidence>
<dbReference type="PANTHER" id="PTHR34693">
    <property type="entry name" value="PROTEIN PAR32"/>
    <property type="match status" value="1"/>
</dbReference>
<protein>
    <submittedName>
        <fullName evidence="2">Uncharacterized protein</fullName>
    </submittedName>
</protein>
<dbReference type="RefSeq" id="XP_040674928.1">
    <property type="nucleotide sequence ID" value="XM_040827082.1"/>
</dbReference>
<dbReference type="PANTHER" id="PTHR34693:SF3">
    <property type="match status" value="1"/>
</dbReference>
<dbReference type="GeneID" id="63742739"/>